<dbReference type="InterPro" id="IPR056524">
    <property type="entry name" value="KIF6/9_C"/>
</dbReference>
<name>A0AA85JMD4_TRIRE</name>
<evidence type="ECO:0000256" key="7">
    <source>
        <dbReference type="ARBA" id="ARBA00023212"/>
    </source>
</evidence>
<feature type="compositionally biased region" description="Polar residues" evidence="9">
    <location>
        <begin position="430"/>
        <end position="449"/>
    </location>
</feature>
<keyword evidence="5" id="KW-0175">Coiled coil</keyword>
<reference evidence="12" key="2">
    <citation type="submission" date="2023-11" db="UniProtKB">
        <authorList>
            <consortium name="WormBaseParasite"/>
        </authorList>
    </citation>
    <scope>IDENTIFICATION</scope>
</reference>
<accession>A0AA85JMD4</accession>
<evidence type="ECO:0000256" key="3">
    <source>
        <dbReference type="ARBA" id="ARBA00022741"/>
    </source>
</evidence>
<keyword evidence="2" id="KW-0493">Microtubule</keyword>
<dbReference type="InterPro" id="IPR027417">
    <property type="entry name" value="P-loop_NTPase"/>
</dbReference>
<dbReference type="InterPro" id="IPR027640">
    <property type="entry name" value="Kinesin-like_fam"/>
</dbReference>
<proteinExistence type="inferred from homology"/>
<comment type="subcellular location">
    <subcellularLocation>
        <location evidence="1">Cytoplasm</location>
        <location evidence="1">Cytoskeleton</location>
    </subcellularLocation>
</comment>
<keyword evidence="7" id="KW-0206">Cytoskeleton</keyword>
<dbReference type="GO" id="GO:0008017">
    <property type="term" value="F:microtubule binding"/>
    <property type="evidence" value="ECO:0007669"/>
    <property type="project" value="InterPro"/>
</dbReference>
<dbReference type="PROSITE" id="PS50067">
    <property type="entry name" value="KINESIN_MOTOR_2"/>
    <property type="match status" value="1"/>
</dbReference>
<dbReference type="Gene3D" id="3.40.850.10">
    <property type="entry name" value="Kinesin motor domain"/>
    <property type="match status" value="2"/>
</dbReference>
<keyword evidence="6 8" id="KW-0505">Motor protein</keyword>
<evidence type="ECO:0000259" key="10">
    <source>
        <dbReference type="PROSITE" id="PS50067"/>
    </source>
</evidence>
<dbReference type="Pfam" id="PF00225">
    <property type="entry name" value="Kinesin"/>
    <property type="match status" value="2"/>
</dbReference>
<evidence type="ECO:0000256" key="9">
    <source>
        <dbReference type="SAM" id="MobiDB-lite"/>
    </source>
</evidence>
<dbReference type="PANTHER" id="PTHR47968">
    <property type="entry name" value="CENTROMERE PROTEIN E"/>
    <property type="match status" value="1"/>
</dbReference>
<dbReference type="Pfam" id="PF23735">
    <property type="entry name" value="KIF9"/>
    <property type="match status" value="1"/>
</dbReference>
<evidence type="ECO:0000256" key="2">
    <source>
        <dbReference type="ARBA" id="ARBA00022701"/>
    </source>
</evidence>
<reference evidence="11" key="1">
    <citation type="submission" date="2022-06" db="EMBL/GenBank/DDBJ databases">
        <authorList>
            <person name="Berger JAMES D."/>
            <person name="Berger JAMES D."/>
        </authorList>
    </citation>
    <scope>NUCLEOTIDE SEQUENCE [LARGE SCALE GENOMIC DNA]</scope>
</reference>
<evidence type="ECO:0000256" key="5">
    <source>
        <dbReference type="ARBA" id="ARBA00023054"/>
    </source>
</evidence>
<dbReference type="PRINTS" id="PR00380">
    <property type="entry name" value="KINESINHEAVY"/>
</dbReference>
<dbReference type="Proteomes" id="UP000050795">
    <property type="component" value="Unassembled WGS sequence"/>
</dbReference>
<evidence type="ECO:0000256" key="6">
    <source>
        <dbReference type="ARBA" id="ARBA00023175"/>
    </source>
</evidence>
<keyword evidence="7" id="KW-0963">Cytoplasm</keyword>
<dbReference type="GO" id="GO:0007018">
    <property type="term" value="P:microtubule-based movement"/>
    <property type="evidence" value="ECO:0007669"/>
    <property type="project" value="InterPro"/>
</dbReference>
<evidence type="ECO:0000313" key="12">
    <source>
        <dbReference type="WBParaSite" id="TREG1_28490.5"/>
    </source>
</evidence>
<dbReference type="PANTHER" id="PTHR47968:SF36">
    <property type="entry name" value="KINESIN HEAVY CHAIN ISOFORM X1"/>
    <property type="match status" value="1"/>
</dbReference>
<evidence type="ECO:0000256" key="1">
    <source>
        <dbReference type="ARBA" id="ARBA00004245"/>
    </source>
</evidence>
<keyword evidence="4 8" id="KW-0067">ATP-binding</keyword>
<evidence type="ECO:0000313" key="11">
    <source>
        <dbReference type="Proteomes" id="UP000050795"/>
    </source>
</evidence>
<dbReference type="GO" id="GO:0005874">
    <property type="term" value="C:microtubule"/>
    <property type="evidence" value="ECO:0007669"/>
    <property type="project" value="UniProtKB-KW"/>
</dbReference>
<feature type="domain" description="Kinesin motor" evidence="10">
    <location>
        <begin position="2"/>
        <end position="284"/>
    </location>
</feature>
<dbReference type="WBParaSite" id="TREG1_28490.5">
    <property type="protein sequence ID" value="TREG1_28490.5"/>
    <property type="gene ID" value="TREG1_28490"/>
</dbReference>
<protein>
    <recommendedName>
        <fullName evidence="10">Kinesin motor domain-containing protein</fullName>
    </recommendedName>
</protein>
<evidence type="ECO:0000256" key="4">
    <source>
        <dbReference type="ARBA" id="ARBA00022840"/>
    </source>
</evidence>
<keyword evidence="11" id="KW-1185">Reference proteome</keyword>
<dbReference type="SUPFAM" id="SSF52540">
    <property type="entry name" value="P-loop containing nucleoside triphosphate hydrolases"/>
    <property type="match status" value="1"/>
</dbReference>
<keyword evidence="3 8" id="KW-0547">Nucleotide-binding</keyword>
<feature type="region of interest" description="Disordered" evidence="9">
    <location>
        <begin position="387"/>
        <end position="449"/>
    </location>
</feature>
<feature type="binding site" evidence="8">
    <location>
        <begin position="92"/>
        <end position="99"/>
    </location>
    <ligand>
        <name>ATP</name>
        <dbReference type="ChEBI" id="CHEBI:30616"/>
    </ligand>
</feature>
<dbReference type="InterPro" id="IPR001752">
    <property type="entry name" value="Kinesin_motor_dom"/>
</dbReference>
<sequence length="829" mass="94306">MPIAVYLRVKPSAEVSLKKFLHFGDNQQSVVQIENDLLGTPLCTINNQLQTVDYKFEKIFYNASQEEIYQITASRLIVDALAGINGTIMCYGQTGAGKTYTMSGLSQLYNDRGIIPRGIAYLFEEIKNRSTLSITVKLSYFEIYNEQIIDLLNDISTNKTVRKQSPDLLQIAESNDQVYIKGLKCITVNNLEEALTALFETTDKLFKEATYINRSLTFLEQTILALSDQTRDYIPYRQSKLTHYLKNSIGGRCQTILIANVWNKYEYLNETLSTLRFASRAMSIPCKPVVNQFRDPMAIIKNLENSNNGLLRELLMYDTLNNRGQINYEPLTEKQKHKLRNSVVKYLNNEVKDLEIVNLYQLRETFEVFKQINKSLQTQLDEAKEQLSRQSDYTGSRSPTTVAVSTISSGSRSGGTGGGGGSGTGPASKLPSSNSNISGSKRQTNITLNNEPITGKSVQNVNFKEKSLVVNQVGELDPASGRGFLPPIDQSSIGDKTTSNLTLMTDGAFLQAKRREKKQSVANIKLGSITNTTTINEPMDTEVSNLSGPPNKYDAFEEFKREPGSELFNIYQGNKSLLKEKHEEGLKIAQDINHIKSQMTELQEQVNKLKTERELQGLIQTVENQSIITEEEYNLLQQIQALKENYKAKYPEWLNIKETIQYCKDMLDQCQIRLLQEFENWYQQCFNESVNQCDLEVGIPKKTDPSNSNTITNNNNNNNSNSMKKALIDINFNEKEKPCISTQNSEKDYLDEFQQIQENNLSDRKGLLSYERAKEMVAYKQIYQRKEQSPAQKFYRSYKFRSVLQPTTTRFINESILKQGKYCNAILTS</sequence>
<comment type="similarity">
    <text evidence="8">Belongs to the TRAFAC class myosin-kinesin ATPase superfamily. Kinesin family.</text>
</comment>
<evidence type="ECO:0000256" key="8">
    <source>
        <dbReference type="PROSITE-ProRule" id="PRU00283"/>
    </source>
</evidence>
<feature type="compositionally biased region" description="Gly residues" evidence="9">
    <location>
        <begin position="412"/>
        <end position="424"/>
    </location>
</feature>
<organism evidence="11 12">
    <name type="scientific">Trichobilharzia regenti</name>
    <name type="common">Nasal bird schistosome</name>
    <dbReference type="NCBI Taxonomy" id="157069"/>
    <lineage>
        <taxon>Eukaryota</taxon>
        <taxon>Metazoa</taxon>
        <taxon>Spiralia</taxon>
        <taxon>Lophotrochozoa</taxon>
        <taxon>Platyhelminthes</taxon>
        <taxon>Trematoda</taxon>
        <taxon>Digenea</taxon>
        <taxon>Strigeidida</taxon>
        <taxon>Schistosomatoidea</taxon>
        <taxon>Schistosomatidae</taxon>
        <taxon>Trichobilharzia</taxon>
    </lineage>
</organism>
<dbReference type="GO" id="GO:0003777">
    <property type="term" value="F:microtubule motor activity"/>
    <property type="evidence" value="ECO:0007669"/>
    <property type="project" value="InterPro"/>
</dbReference>
<dbReference type="GO" id="GO:0005524">
    <property type="term" value="F:ATP binding"/>
    <property type="evidence" value="ECO:0007669"/>
    <property type="project" value="UniProtKB-UniRule"/>
</dbReference>
<dbReference type="AlphaFoldDB" id="A0AA85JMD4"/>
<dbReference type="SMART" id="SM00129">
    <property type="entry name" value="KISc"/>
    <property type="match status" value="1"/>
</dbReference>
<dbReference type="InterPro" id="IPR036961">
    <property type="entry name" value="Kinesin_motor_dom_sf"/>
</dbReference>
<feature type="compositionally biased region" description="Polar residues" evidence="9">
    <location>
        <begin position="388"/>
        <end position="404"/>
    </location>
</feature>